<comment type="caution">
    <text evidence="9">The sequence shown here is derived from an EMBL/GenBank/DDBJ whole genome shotgun (WGS) entry which is preliminary data.</text>
</comment>
<evidence type="ECO:0000259" key="8">
    <source>
        <dbReference type="Pfam" id="PF15276"/>
    </source>
</evidence>
<keyword evidence="2" id="KW-1017">Isopeptide bond</keyword>
<feature type="region of interest" description="Disordered" evidence="7">
    <location>
        <begin position="593"/>
        <end position="935"/>
    </location>
</feature>
<evidence type="ECO:0000313" key="9">
    <source>
        <dbReference type="EMBL" id="KAK6469319.1"/>
    </source>
</evidence>
<dbReference type="EMBL" id="JAHFZB010000039">
    <property type="protein sequence ID" value="KAK6469319.1"/>
    <property type="molecule type" value="Genomic_DNA"/>
</dbReference>
<reference evidence="9 10" key="1">
    <citation type="submission" date="2021-05" db="EMBL/GenBank/DDBJ databases">
        <authorList>
            <person name="Zahm M."/>
            <person name="Klopp C."/>
            <person name="Cabau C."/>
            <person name="Kuhl H."/>
            <person name="Suciu R."/>
            <person name="Ciorpac M."/>
            <person name="Holostenco D."/>
            <person name="Gessner J."/>
            <person name="Wuertz S."/>
            <person name="Hohne C."/>
            <person name="Stock M."/>
            <person name="Gislard M."/>
            <person name="Lluch J."/>
            <person name="Milhes M."/>
            <person name="Lampietro C."/>
            <person name="Lopez Roques C."/>
            <person name="Donnadieu C."/>
            <person name="Du K."/>
            <person name="Schartl M."/>
            <person name="Guiguen Y."/>
        </authorList>
    </citation>
    <scope>NUCLEOTIDE SEQUENCE [LARGE SCALE GENOMIC DNA]</scope>
    <source>
        <strain evidence="9">Hh-F2</strain>
        <tissue evidence="9">Blood</tissue>
    </source>
</reference>
<accession>A0ABR0YA69</accession>
<organism evidence="9 10">
    <name type="scientific">Huso huso</name>
    <name type="common">Beluga</name>
    <name type="synonym">Acipenser huso</name>
    <dbReference type="NCBI Taxonomy" id="61971"/>
    <lineage>
        <taxon>Eukaryota</taxon>
        <taxon>Metazoa</taxon>
        <taxon>Chordata</taxon>
        <taxon>Craniata</taxon>
        <taxon>Vertebrata</taxon>
        <taxon>Euteleostomi</taxon>
        <taxon>Actinopterygii</taxon>
        <taxon>Chondrostei</taxon>
        <taxon>Acipenseriformes</taxon>
        <taxon>Acipenseridae</taxon>
        <taxon>Huso</taxon>
    </lineage>
</organism>
<keyword evidence="5" id="KW-0539">Nucleus</keyword>
<feature type="compositionally biased region" description="Basic and acidic residues" evidence="7">
    <location>
        <begin position="878"/>
        <end position="889"/>
    </location>
</feature>
<evidence type="ECO:0000313" key="10">
    <source>
        <dbReference type="Proteomes" id="UP001369086"/>
    </source>
</evidence>
<evidence type="ECO:0000256" key="3">
    <source>
        <dbReference type="ARBA" id="ARBA00022553"/>
    </source>
</evidence>
<name>A0ABR0YA69_HUSHU</name>
<feature type="region of interest" description="Disordered" evidence="7">
    <location>
        <begin position="967"/>
        <end position="1019"/>
    </location>
</feature>
<feature type="region of interest" description="Disordered" evidence="7">
    <location>
        <begin position="343"/>
        <end position="378"/>
    </location>
</feature>
<feature type="compositionally biased region" description="Gly residues" evidence="7">
    <location>
        <begin position="1010"/>
        <end position="1019"/>
    </location>
</feature>
<feature type="compositionally biased region" description="Low complexity" evidence="7">
    <location>
        <begin position="136"/>
        <end position="146"/>
    </location>
</feature>
<dbReference type="GO" id="GO:0051301">
    <property type="term" value="P:cell division"/>
    <property type="evidence" value="ECO:0007669"/>
    <property type="project" value="UniProtKB-KW"/>
</dbReference>
<dbReference type="PANTHER" id="PTHR21603">
    <property type="entry name" value="ANTIGEN KI-67-LIKE PROTEIN"/>
    <property type="match status" value="1"/>
</dbReference>
<dbReference type="PANTHER" id="PTHR21603:SF16">
    <property type="entry name" value="CELL DIVISION CYCLE-ASSOCIATED PROTEIN 2"/>
    <property type="match status" value="1"/>
</dbReference>
<feature type="region of interest" description="Disordered" evidence="7">
    <location>
        <begin position="413"/>
        <end position="570"/>
    </location>
</feature>
<keyword evidence="9" id="KW-0132">Cell division</keyword>
<evidence type="ECO:0000256" key="2">
    <source>
        <dbReference type="ARBA" id="ARBA00022499"/>
    </source>
</evidence>
<protein>
    <submittedName>
        <fullName evidence="9">Cell division cycle-associated protein 2</fullName>
    </submittedName>
</protein>
<keyword evidence="10" id="KW-1185">Reference proteome</keyword>
<feature type="compositionally biased region" description="Basic and acidic residues" evidence="7">
    <location>
        <begin position="285"/>
        <end position="296"/>
    </location>
</feature>
<feature type="region of interest" description="Disordered" evidence="7">
    <location>
        <begin position="59"/>
        <end position="151"/>
    </location>
</feature>
<dbReference type="Pfam" id="PF15276">
    <property type="entry name" value="PP1_bind"/>
    <property type="match status" value="2"/>
</dbReference>
<evidence type="ECO:0000256" key="5">
    <source>
        <dbReference type="ARBA" id="ARBA00023242"/>
    </source>
</evidence>
<feature type="region of interest" description="Disordered" evidence="7">
    <location>
        <begin position="269"/>
        <end position="304"/>
    </location>
</feature>
<feature type="compositionally biased region" description="Polar residues" evidence="7">
    <location>
        <begin position="858"/>
        <end position="870"/>
    </location>
</feature>
<comment type="subcellular location">
    <subcellularLocation>
        <location evidence="1">Nucleus</location>
    </subcellularLocation>
</comment>
<dbReference type="Proteomes" id="UP001369086">
    <property type="component" value="Unassembled WGS sequence"/>
</dbReference>
<keyword evidence="6" id="KW-0131">Cell cycle</keyword>
<proteinExistence type="predicted"/>
<feature type="compositionally biased region" description="Acidic residues" evidence="7">
    <location>
        <begin position="346"/>
        <end position="358"/>
    </location>
</feature>
<dbReference type="InterPro" id="IPR029334">
    <property type="entry name" value="PP1-bd"/>
</dbReference>
<evidence type="ECO:0000256" key="7">
    <source>
        <dbReference type="SAM" id="MobiDB-lite"/>
    </source>
</evidence>
<keyword evidence="4" id="KW-0832">Ubl conjugation</keyword>
<feature type="compositionally biased region" description="Basic residues" evidence="7">
    <location>
        <begin position="684"/>
        <end position="693"/>
    </location>
</feature>
<keyword evidence="3" id="KW-0597">Phosphoprotein</keyword>
<evidence type="ECO:0000256" key="4">
    <source>
        <dbReference type="ARBA" id="ARBA00022843"/>
    </source>
</evidence>
<gene>
    <name evidence="9" type="ORF">HHUSO_G32235</name>
</gene>
<feature type="domain" description="PP1-binding" evidence="8">
    <location>
        <begin position="401"/>
        <end position="430"/>
    </location>
</feature>
<sequence>MKLLRSSVGGAEFECFLRAAGGGTDYRCRPMEFPDGAALAQASWLPVDCRSGGIEVQAGVHPEDELPKQQVPGSLSEASRSWEMKENGLSPPAQLQNPPAPRRRKGRGGLLPLDPVPAEQLSAGENGQNSGDIPDSDSSSSSLSPSRIARLDPTFPRLPEGLFQPLPPIDFAEVTSADLGIAAQSFTPRQEVKDKALLKARRRSTIGTRGSPETNYLIRHIARQRLLSKPSPVPKLSPFPPCSSALKHKMAAFRNSLYVVDENKALNPFAGAPTPSGNAEAWTRVQEERPHSEPPSKRKKGGLLLDLEPSPKGEQLCENTGTPALLLPKREGVLFTSGVPGITEQQQEEEEKPWETEGEGLCAGGGIPFPDLGDETEPLRTEAPLLPACTLQTPSCTGEPKRVRFGSALHPELFDQTLPPSTPLWRGESPGSLLKSAPCRAEQYLTDGHPDGCSLPQSPERGSDSVLLPDPSVESDAAAAVEGPAQPPPTDVAPGVARTPGRKRVRFGGLLSPELFDRTLPPNTPLCRGQTPASLTPSAGSRPRSVLKKTPLKSEGPPPQPDFDSPRDCVTAIRFPDAGTLDETRVEFHLQLPAEHPGIQPATPVVPVSEEGPPESQPPIAEQDCEILRNSPQARPGIESIRRSGRKRKQSEPEQPCPVRKEPRAKRRGATGAPAPRKLEVVRGKGRRARRGGKPVDRSLYVGRDYASKPPALSPITEDLHSAACTPATPTHQGALQGLAEEEAATGSQRDPENEENVLPSSPVLVKRRKPAPKRGEGDPNTAAPLETTVTSPEVILQAQETVHPPAARGGESSPPTRNGLDPKQGCGSEGGGAEIGKPAVRRGRRSAGVKKPLALSENGQPGTAASGSLQGEVLETAEPREEEREGERAPSSPARGRKSVGGARRGRRSAVWQPEGHCHRPTQDSTPQEHTLAPGLSDFSIEDVLAAPHPSLAVRRSMRNRRDLGATGLGWVPKGSPSPSTVLKRRGRRRSSFGVPLRTECSLEQTGSPGEGGCNTAV</sequence>
<feature type="domain" description="PP1-binding" evidence="8">
    <location>
        <begin position="502"/>
        <end position="565"/>
    </location>
</feature>
<evidence type="ECO:0000256" key="6">
    <source>
        <dbReference type="ARBA" id="ARBA00023306"/>
    </source>
</evidence>
<evidence type="ECO:0000256" key="1">
    <source>
        <dbReference type="ARBA" id="ARBA00004123"/>
    </source>
</evidence>
<feature type="compositionally biased region" description="Basic residues" evidence="7">
    <location>
        <begin position="840"/>
        <end position="849"/>
    </location>
</feature>